<organism evidence="1 2">
    <name type="scientific">Reticulibacter mediterranei</name>
    <dbReference type="NCBI Taxonomy" id="2778369"/>
    <lineage>
        <taxon>Bacteria</taxon>
        <taxon>Bacillati</taxon>
        <taxon>Chloroflexota</taxon>
        <taxon>Ktedonobacteria</taxon>
        <taxon>Ktedonobacterales</taxon>
        <taxon>Reticulibacteraceae</taxon>
        <taxon>Reticulibacter</taxon>
    </lineage>
</organism>
<proteinExistence type="predicted"/>
<name>A0A8J3MZK5_9CHLR</name>
<sequence>MSGELDRPLQVEMLAASLRADSVDVKGFLEALANKLQGALPNQTSVTRHSSLFSREHPVREIVIALGDNQYRIARERQGPLMASRAKVVRGIVLKTDQIPMEQWIEELAEGLALEAARSSQALAALEKFLL</sequence>
<evidence type="ECO:0000313" key="1">
    <source>
        <dbReference type="EMBL" id="GHO92002.1"/>
    </source>
</evidence>
<keyword evidence="2" id="KW-1185">Reference proteome</keyword>
<accession>A0A8J3MZK5</accession>
<gene>
    <name evidence="1" type="ORF">KSF_020500</name>
</gene>
<protein>
    <submittedName>
        <fullName evidence="1">Uncharacterized protein</fullName>
    </submittedName>
</protein>
<dbReference type="EMBL" id="BNJK01000001">
    <property type="protein sequence ID" value="GHO92002.1"/>
    <property type="molecule type" value="Genomic_DNA"/>
</dbReference>
<dbReference type="AlphaFoldDB" id="A0A8J3MZK5"/>
<dbReference type="RefSeq" id="WP_220202865.1">
    <property type="nucleotide sequence ID" value="NZ_BNJK01000001.1"/>
</dbReference>
<evidence type="ECO:0000313" key="2">
    <source>
        <dbReference type="Proteomes" id="UP000597444"/>
    </source>
</evidence>
<comment type="caution">
    <text evidence="1">The sequence shown here is derived from an EMBL/GenBank/DDBJ whole genome shotgun (WGS) entry which is preliminary data.</text>
</comment>
<dbReference type="Proteomes" id="UP000597444">
    <property type="component" value="Unassembled WGS sequence"/>
</dbReference>
<reference evidence="1" key="1">
    <citation type="submission" date="2020-10" db="EMBL/GenBank/DDBJ databases">
        <title>Taxonomic study of unclassified bacteria belonging to the class Ktedonobacteria.</title>
        <authorList>
            <person name="Yabe S."/>
            <person name="Wang C.M."/>
            <person name="Zheng Y."/>
            <person name="Sakai Y."/>
            <person name="Cavaletti L."/>
            <person name="Monciardini P."/>
            <person name="Donadio S."/>
        </authorList>
    </citation>
    <scope>NUCLEOTIDE SEQUENCE</scope>
    <source>
        <strain evidence="1">ID150040</strain>
    </source>
</reference>